<evidence type="ECO:0000256" key="1">
    <source>
        <dbReference type="ARBA" id="ARBA00007992"/>
    </source>
</evidence>
<protein>
    <recommendedName>
        <fullName evidence="6">FAD-binding domain-containing protein</fullName>
    </recommendedName>
</protein>
<keyword evidence="5" id="KW-0503">Monooxygenase</keyword>
<evidence type="ECO:0000313" key="7">
    <source>
        <dbReference type="EMBL" id="KAH7253368.1"/>
    </source>
</evidence>
<evidence type="ECO:0000256" key="5">
    <source>
        <dbReference type="ARBA" id="ARBA00023033"/>
    </source>
</evidence>
<dbReference type="PANTHER" id="PTHR13789">
    <property type="entry name" value="MONOOXYGENASE"/>
    <property type="match status" value="1"/>
</dbReference>
<dbReference type="GO" id="GO:0071949">
    <property type="term" value="F:FAD binding"/>
    <property type="evidence" value="ECO:0007669"/>
    <property type="project" value="InterPro"/>
</dbReference>
<comment type="similarity">
    <text evidence="1">Belongs to the paxM FAD-dependent monooxygenase family.</text>
</comment>
<dbReference type="GO" id="GO:0004497">
    <property type="term" value="F:monooxygenase activity"/>
    <property type="evidence" value="ECO:0007669"/>
    <property type="project" value="UniProtKB-KW"/>
</dbReference>
<dbReference type="Gene3D" id="3.50.50.60">
    <property type="entry name" value="FAD/NAD(P)-binding domain"/>
    <property type="match status" value="1"/>
</dbReference>
<dbReference type="PANTHER" id="PTHR13789:SF309">
    <property type="entry name" value="PUTATIVE (AFU_ORTHOLOGUE AFUA_6G14510)-RELATED"/>
    <property type="match status" value="1"/>
</dbReference>
<keyword evidence="8" id="KW-1185">Reference proteome</keyword>
<dbReference type="Pfam" id="PF01494">
    <property type="entry name" value="FAD_binding_3"/>
    <property type="match status" value="2"/>
</dbReference>
<evidence type="ECO:0000256" key="2">
    <source>
        <dbReference type="ARBA" id="ARBA00022630"/>
    </source>
</evidence>
<name>A0A9P9H9E9_FUSSL</name>
<dbReference type="SUPFAM" id="SSF51905">
    <property type="entry name" value="FAD/NAD(P)-binding domain"/>
    <property type="match status" value="1"/>
</dbReference>
<dbReference type="AlphaFoldDB" id="A0A9P9H9E9"/>
<dbReference type="Proteomes" id="UP000736672">
    <property type="component" value="Unassembled WGS sequence"/>
</dbReference>
<dbReference type="InterPro" id="IPR050493">
    <property type="entry name" value="FAD-dep_Monooxygenase_BioMet"/>
</dbReference>
<evidence type="ECO:0000313" key="8">
    <source>
        <dbReference type="Proteomes" id="UP000736672"/>
    </source>
</evidence>
<evidence type="ECO:0000259" key="6">
    <source>
        <dbReference type="Pfam" id="PF01494"/>
    </source>
</evidence>
<reference evidence="7" key="1">
    <citation type="journal article" date="2021" name="Nat. Commun.">
        <title>Genetic determinants of endophytism in the Arabidopsis root mycobiome.</title>
        <authorList>
            <person name="Mesny F."/>
            <person name="Miyauchi S."/>
            <person name="Thiergart T."/>
            <person name="Pickel B."/>
            <person name="Atanasova L."/>
            <person name="Karlsson M."/>
            <person name="Huettel B."/>
            <person name="Barry K.W."/>
            <person name="Haridas S."/>
            <person name="Chen C."/>
            <person name="Bauer D."/>
            <person name="Andreopoulos W."/>
            <person name="Pangilinan J."/>
            <person name="LaButti K."/>
            <person name="Riley R."/>
            <person name="Lipzen A."/>
            <person name="Clum A."/>
            <person name="Drula E."/>
            <person name="Henrissat B."/>
            <person name="Kohler A."/>
            <person name="Grigoriev I.V."/>
            <person name="Martin F.M."/>
            <person name="Hacquard S."/>
        </authorList>
    </citation>
    <scope>NUCLEOTIDE SEQUENCE</scope>
    <source>
        <strain evidence="7">FSSC 5 MPI-SDFR-AT-0091</strain>
    </source>
</reference>
<evidence type="ECO:0000256" key="3">
    <source>
        <dbReference type="ARBA" id="ARBA00022827"/>
    </source>
</evidence>
<keyword evidence="2" id="KW-0285">Flavoprotein</keyword>
<dbReference type="InterPro" id="IPR036188">
    <property type="entry name" value="FAD/NAD-bd_sf"/>
</dbReference>
<keyword evidence="4" id="KW-0560">Oxidoreductase</keyword>
<comment type="caution">
    <text evidence="7">The sequence shown here is derived from an EMBL/GenBank/DDBJ whole genome shotgun (WGS) entry which is preliminary data.</text>
</comment>
<evidence type="ECO:0000256" key="4">
    <source>
        <dbReference type="ARBA" id="ARBA00023002"/>
    </source>
</evidence>
<keyword evidence="3" id="KW-0274">FAD</keyword>
<dbReference type="EMBL" id="JAGTJS010000011">
    <property type="protein sequence ID" value="KAH7253368.1"/>
    <property type="molecule type" value="Genomic_DNA"/>
</dbReference>
<organism evidence="7 8">
    <name type="scientific">Fusarium solani</name>
    <name type="common">Filamentous fungus</name>
    <dbReference type="NCBI Taxonomy" id="169388"/>
    <lineage>
        <taxon>Eukaryota</taxon>
        <taxon>Fungi</taxon>
        <taxon>Dikarya</taxon>
        <taxon>Ascomycota</taxon>
        <taxon>Pezizomycotina</taxon>
        <taxon>Sordariomycetes</taxon>
        <taxon>Hypocreomycetidae</taxon>
        <taxon>Hypocreales</taxon>
        <taxon>Nectriaceae</taxon>
        <taxon>Fusarium</taxon>
        <taxon>Fusarium solani species complex</taxon>
    </lineage>
</organism>
<dbReference type="PRINTS" id="PR00420">
    <property type="entry name" value="RNGMNOXGNASE"/>
</dbReference>
<accession>A0A9P9H9E9</accession>
<gene>
    <name evidence="7" type="ORF">B0J15DRAFT_550086</name>
</gene>
<dbReference type="SUPFAM" id="SSF54373">
    <property type="entry name" value="FAD-linked reductases, C-terminal domain"/>
    <property type="match status" value="1"/>
</dbReference>
<feature type="domain" description="FAD-binding" evidence="6">
    <location>
        <begin position="23"/>
        <end position="189"/>
    </location>
</feature>
<proteinExistence type="inferred from homology"/>
<feature type="domain" description="FAD-binding" evidence="6">
    <location>
        <begin position="311"/>
        <end position="349"/>
    </location>
</feature>
<dbReference type="InterPro" id="IPR002938">
    <property type="entry name" value="FAD-bd"/>
</dbReference>
<sequence>MGQEALNSSSDIPPSSNGAPKLNIAIAGGGIAGFITAIALRKHPGVDVQIYERAPELTEIGASIGLGPNGLSSLDKLGVENALTGDILYRQKSGWPMIYRHWKTGEIIDHDEHHNVKDKRHFTTRYHRAHLHKALYENLPSEIIHFGKKLTDIKADAREGVTLSFEDGTVAKADICIGSDGVHSRVRKTFVPSHTLRWTGWVALRAVYDASLLDGIDYPEDAGHWIGHGRHLFQSPLGKGLFTVVGGYNADPNDPNTPGQGVKWDDVGDVEQFRGLYKDWHPAIRAFTQAAPYIRQFPNYTGDPLETWSFENRVVLVGDAAHGHGGAFAAGGSLAINDAHALSLALLHVWPPSSIRKPSVAEIGRIFELYEATRKPQVNKLLGAVHKAVAGKKLKLEDGKPETDEQLRQRVLDRMDPYWIAEHDVVAAFGEVIAKEKGDGVKFGIAAS</sequence>
<dbReference type="OrthoDB" id="16820at2759"/>